<dbReference type="Proteomes" id="UP000241639">
    <property type="component" value="Unassembled WGS sequence"/>
</dbReference>
<name>A0A2T4Z750_9BACL</name>
<dbReference type="PANTHER" id="PTHR11786:SF0">
    <property type="entry name" value="ARYLAMINE N-ACETYLTRANSFERASE 4-RELATED"/>
    <property type="match status" value="1"/>
</dbReference>
<evidence type="ECO:0000256" key="1">
    <source>
        <dbReference type="ARBA" id="ARBA00006547"/>
    </source>
</evidence>
<dbReference type="InterPro" id="IPR053710">
    <property type="entry name" value="Arylamine_NAT_domain_sf"/>
</dbReference>
<dbReference type="RefSeq" id="WP_107724585.1">
    <property type="nucleotide sequence ID" value="NZ_PZZP01000001.1"/>
</dbReference>
<keyword evidence="2" id="KW-0808">Transferase</keyword>
<proteinExistence type="inferred from homology"/>
<dbReference type="Pfam" id="PF00797">
    <property type="entry name" value="Acetyltransf_2"/>
    <property type="match status" value="1"/>
</dbReference>
<organism evidence="2 3">
    <name type="scientific">Desmospora activa DSM 45169</name>
    <dbReference type="NCBI Taxonomy" id="1121389"/>
    <lineage>
        <taxon>Bacteria</taxon>
        <taxon>Bacillati</taxon>
        <taxon>Bacillota</taxon>
        <taxon>Bacilli</taxon>
        <taxon>Bacillales</taxon>
        <taxon>Thermoactinomycetaceae</taxon>
        <taxon>Desmospora</taxon>
    </lineage>
</organism>
<evidence type="ECO:0000313" key="2">
    <source>
        <dbReference type="EMBL" id="PTM57706.1"/>
    </source>
</evidence>
<dbReference type="EMBL" id="PZZP01000001">
    <property type="protein sequence ID" value="PTM57706.1"/>
    <property type="molecule type" value="Genomic_DNA"/>
</dbReference>
<comment type="caution">
    <text evidence="2">The sequence shown here is derived from an EMBL/GenBank/DDBJ whole genome shotgun (WGS) entry which is preliminary data.</text>
</comment>
<accession>A0A2T4Z750</accession>
<dbReference type="SUPFAM" id="SSF54001">
    <property type="entry name" value="Cysteine proteinases"/>
    <property type="match status" value="1"/>
</dbReference>
<dbReference type="InterPro" id="IPR001447">
    <property type="entry name" value="Arylamine_N-AcTrfase"/>
</dbReference>
<dbReference type="OrthoDB" id="2845539at2"/>
<dbReference type="Gene3D" id="3.30.2140.20">
    <property type="match status" value="1"/>
</dbReference>
<dbReference type="PANTHER" id="PTHR11786">
    <property type="entry name" value="N-HYDROXYARYLAMINE O-ACETYLTRANSFERASE"/>
    <property type="match status" value="1"/>
</dbReference>
<protein>
    <submittedName>
        <fullName evidence="2">Arylamine N-acetyltransferase</fullName>
    </submittedName>
</protein>
<reference evidence="2 3" key="1">
    <citation type="submission" date="2018-04" db="EMBL/GenBank/DDBJ databases">
        <title>Genomic Encyclopedia of Archaeal and Bacterial Type Strains, Phase II (KMG-II): from individual species to whole genera.</title>
        <authorList>
            <person name="Goeker M."/>
        </authorList>
    </citation>
    <scope>NUCLEOTIDE SEQUENCE [LARGE SCALE GENOMIC DNA]</scope>
    <source>
        <strain evidence="2 3">DSM 45169</strain>
    </source>
</reference>
<dbReference type="InterPro" id="IPR038765">
    <property type="entry name" value="Papain-like_cys_pep_sf"/>
</dbReference>
<dbReference type="GO" id="GO:0016407">
    <property type="term" value="F:acetyltransferase activity"/>
    <property type="evidence" value="ECO:0007669"/>
    <property type="project" value="InterPro"/>
</dbReference>
<sequence length="284" mass="32826">MSQEPSWVANYLDLLQLPREQPTLSYLGKICRRHLAIFPFENVGKLLDYSEGSHRSRLVPTVEEFLERRRQYQLGGTCYILNYHLFQLLRAVGFDCDLLLLGEDHLAILVRLPEGERVYVDVGSAAPLFQPVRFEKETENSTGFGGHEVRLRSVGEKTRQWQYTSYFDGQLGDPIWTFQLDNTASSIEAFADVIDRSYQTDGAFMNLLRCQVWQWEQKRSLSLVNNRFRIRYQDGTVEKRTLTDGEAIHRVLVEEFGYPDFPTKQVMGILEARGVDLFQEKGAS</sequence>
<comment type="similarity">
    <text evidence="1">Belongs to the arylamine N-acetyltransferase family.</text>
</comment>
<evidence type="ECO:0000313" key="3">
    <source>
        <dbReference type="Proteomes" id="UP000241639"/>
    </source>
</evidence>
<keyword evidence="3" id="KW-1185">Reference proteome</keyword>
<dbReference type="AlphaFoldDB" id="A0A2T4Z750"/>
<gene>
    <name evidence="2" type="ORF">C8J48_0257</name>
</gene>